<dbReference type="InterPro" id="IPR046825">
    <property type="entry name" value="PDH_C"/>
</dbReference>
<dbReference type="EMBL" id="VSSQ01041359">
    <property type="protein sequence ID" value="MPM94771.1"/>
    <property type="molecule type" value="Genomic_DNA"/>
</dbReference>
<gene>
    <name evidence="2" type="ORF">SDC9_141919</name>
</gene>
<proteinExistence type="predicted"/>
<comment type="caution">
    <text evidence="2">The sequence shown here is derived from an EMBL/GenBank/DDBJ whole genome shotgun (WGS) entry which is preliminary data.</text>
</comment>
<dbReference type="AlphaFoldDB" id="A0A645DZP0"/>
<name>A0A645DZP0_9ZZZZ</name>
<dbReference type="InterPro" id="IPR008927">
    <property type="entry name" value="6-PGluconate_DH-like_C_sf"/>
</dbReference>
<dbReference type="Pfam" id="PF20463">
    <property type="entry name" value="PDH_C"/>
    <property type="match status" value="1"/>
</dbReference>
<evidence type="ECO:0000259" key="1">
    <source>
        <dbReference type="Pfam" id="PF20463"/>
    </source>
</evidence>
<dbReference type="SUPFAM" id="SSF48179">
    <property type="entry name" value="6-phosphogluconate dehydrogenase C-terminal domain-like"/>
    <property type="match status" value="1"/>
</dbReference>
<sequence length="63" mass="7299">MAWLDPGMWADLFINNKDNLLRELDFLISSLSKYRDALDDEDFPALRDLLLEGKKAKEEVDGQ</sequence>
<reference evidence="2" key="1">
    <citation type="submission" date="2019-08" db="EMBL/GenBank/DDBJ databases">
        <authorList>
            <person name="Kucharzyk K."/>
            <person name="Murdoch R.W."/>
            <person name="Higgins S."/>
            <person name="Loffler F."/>
        </authorList>
    </citation>
    <scope>NUCLEOTIDE SEQUENCE</scope>
</reference>
<dbReference type="Gene3D" id="1.10.3660.10">
    <property type="entry name" value="6-phosphogluconate dehydrogenase C-terminal like domain"/>
    <property type="match status" value="1"/>
</dbReference>
<organism evidence="2">
    <name type="scientific">bioreactor metagenome</name>
    <dbReference type="NCBI Taxonomy" id="1076179"/>
    <lineage>
        <taxon>unclassified sequences</taxon>
        <taxon>metagenomes</taxon>
        <taxon>ecological metagenomes</taxon>
    </lineage>
</organism>
<feature type="domain" description="Prephenate dehydrogenase dimerization" evidence="1">
    <location>
        <begin position="5"/>
        <end position="50"/>
    </location>
</feature>
<evidence type="ECO:0000313" key="2">
    <source>
        <dbReference type="EMBL" id="MPM94771.1"/>
    </source>
</evidence>
<accession>A0A645DZP0</accession>
<protein>
    <recommendedName>
        <fullName evidence="1">Prephenate dehydrogenase dimerization domain-containing protein</fullName>
    </recommendedName>
</protein>